<organism evidence="2 3">
    <name type="scientific">Candidatus Colwellbacteria bacterium RIFCSPLOWO2_02_FULL_45_11</name>
    <dbReference type="NCBI Taxonomy" id="1797692"/>
    <lineage>
        <taxon>Bacteria</taxon>
        <taxon>Candidatus Colwelliibacteriota</taxon>
    </lineage>
</organism>
<sequence>MNELLGKITSYNLFNYLLPGILFVVILDKFTNFSFTQENLVIGAFVYYFVGLIISRFGSLIVEPVLKKVSFIKFAEHQDFVSSSRQDPKIETLLEASNMYRTFTAMFFLLLLFKLYNFLSIEFPILNESSIYTLIALLLVMFLFSYRKQTEYISKRVKANNQ</sequence>
<keyword evidence="1" id="KW-1133">Transmembrane helix</keyword>
<name>A0A1G1Z7R8_9BACT</name>
<protein>
    <submittedName>
        <fullName evidence="2">Uncharacterized protein</fullName>
    </submittedName>
</protein>
<gene>
    <name evidence="2" type="ORF">A3I33_02015</name>
</gene>
<dbReference type="EMBL" id="MHJA01000026">
    <property type="protein sequence ID" value="OGY60692.1"/>
    <property type="molecule type" value="Genomic_DNA"/>
</dbReference>
<proteinExistence type="predicted"/>
<evidence type="ECO:0000256" key="1">
    <source>
        <dbReference type="SAM" id="Phobius"/>
    </source>
</evidence>
<dbReference type="AlphaFoldDB" id="A0A1G1Z7R8"/>
<reference evidence="2 3" key="1">
    <citation type="journal article" date="2016" name="Nat. Commun.">
        <title>Thousands of microbial genomes shed light on interconnected biogeochemical processes in an aquifer system.</title>
        <authorList>
            <person name="Anantharaman K."/>
            <person name="Brown C.T."/>
            <person name="Hug L.A."/>
            <person name="Sharon I."/>
            <person name="Castelle C.J."/>
            <person name="Probst A.J."/>
            <person name="Thomas B.C."/>
            <person name="Singh A."/>
            <person name="Wilkins M.J."/>
            <person name="Karaoz U."/>
            <person name="Brodie E.L."/>
            <person name="Williams K.H."/>
            <person name="Hubbard S.S."/>
            <person name="Banfield J.F."/>
        </authorList>
    </citation>
    <scope>NUCLEOTIDE SEQUENCE [LARGE SCALE GENOMIC DNA]</scope>
</reference>
<keyword evidence="1" id="KW-0472">Membrane</keyword>
<evidence type="ECO:0000313" key="3">
    <source>
        <dbReference type="Proteomes" id="UP000176544"/>
    </source>
</evidence>
<feature type="transmembrane region" description="Helical" evidence="1">
    <location>
        <begin position="129"/>
        <end position="146"/>
    </location>
</feature>
<feature type="transmembrane region" description="Helical" evidence="1">
    <location>
        <begin position="99"/>
        <end position="117"/>
    </location>
</feature>
<keyword evidence="1" id="KW-0812">Transmembrane</keyword>
<dbReference type="Proteomes" id="UP000176544">
    <property type="component" value="Unassembled WGS sequence"/>
</dbReference>
<comment type="caution">
    <text evidence="2">The sequence shown here is derived from an EMBL/GenBank/DDBJ whole genome shotgun (WGS) entry which is preliminary data.</text>
</comment>
<accession>A0A1G1Z7R8</accession>
<feature type="transmembrane region" description="Helical" evidence="1">
    <location>
        <begin position="40"/>
        <end position="62"/>
    </location>
</feature>
<evidence type="ECO:0000313" key="2">
    <source>
        <dbReference type="EMBL" id="OGY60692.1"/>
    </source>
</evidence>
<feature type="transmembrane region" description="Helical" evidence="1">
    <location>
        <begin position="12"/>
        <end position="28"/>
    </location>
</feature>